<dbReference type="AlphaFoldDB" id="A0AB38FUV3"/>
<organism evidence="2 3">
    <name type="scientific">Yokenella regensburgei</name>
    <dbReference type="NCBI Taxonomy" id="158877"/>
    <lineage>
        <taxon>Bacteria</taxon>
        <taxon>Pseudomonadati</taxon>
        <taxon>Pseudomonadota</taxon>
        <taxon>Gammaproteobacteria</taxon>
        <taxon>Enterobacterales</taxon>
        <taxon>Enterobacteriaceae</taxon>
        <taxon>Yokenella</taxon>
    </lineage>
</organism>
<dbReference type="EMBL" id="UAVL01000009">
    <property type="protein sequence ID" value="SQA63020.1"/>
    <property type="molecule type" value="Genomic_DNA"/>
</dbReference>
<proteinExistence type="predicted"/>
<protein>
    <submittedName>
        <fullName evidence="2">Uncharacterized protein</fullName>
    </submittedName>
</protein>
<accession>A0AB38FUV3</accession>
<evidence type="ECO:0000256" key="1">
    <source>
        <dbReference type="SAM" id="MobiDB-lite"/>
    </source>
</evidence>
<evidence type="ECO:0000313" key="2">
    <source>
        <dbReference type="EMBL" id="SQA63020.1"/>
    </source>
</evidence>
<dbReference type="RefSeq" id="WP_072009033.1">
    <property type="nucleotide sequence ID" value="NZ_UAVL01000009.1"/>
</dbReference>
<evidence type="ECO:0000313" key="3">
    <source>
        <dbReference type="Proteomes" id="UP000251313"/>
    </source>
</evidence>
<sequence>MTRTRAERRHQMRRMKLKRRHDNANGDGSPEHLGRHYKTPCSCSCWLCGHQRHWHGPGMQERRARAKEAVALGRIMKGADPDGILFPHRTKPYVYYYTLSPSRAIM</sequence>
<feature type="compositionally biased region" description="Basic residues" evidence="1">
    <location>
        <begin position="1"/>
        <end position="21"/>
    </location>
</feature>
<gene>
    <name evidence="2" type="ORF">NCTC11967_02043</name>
</gene>
<feature type="region of interest" description="Disordered" evidence="1">
    <location>
        <begin position="1"/>
        <end position="33"/>
    </location>
</feature>
<reference evidence="2 3" key="1">
    <citation type="submission" date="2018-06" db="EMBL/GenBank/DDBJ databases">
        <authorList>
            <consortium name="Pathogen Informatics"/>
            <person name="Doyle S."/>
        </authorList>
    </citation>
    <scope>NUCLEOTIDE SEQUENCE [LARGE SCALE GENOMIC DNA]</scope>
    <source>
        <strain evidence="2 3">NCTC11967</strain>
    </source>
</reference>
<comment type="caution">
    <text evidence="2">The sequence shown here is derived from an EMBL/GenBank/DDBJ whole genome shotgun (WGS) entry which is preliminary data.</text>
</comment>
<name>A0AB38FUV3_9ENTR</name>
<dbReference type="Proteomes" id="UP000251313">
    <property type="component" value="Unassembled WGS sequence"/>
</dbReference>